<evidence type="ECO:0000313" key="2">
    <source>
        <dbReference type="EMBL" id="RFC64107.1"/>
    </source>
</evidence>
<reference evidence="2 3" key="1">
    <citation type="submission" date="2018-08" db="EMBL/GenBank/DDBJ databases">
        <title>Fulvimarina sp. 85, whole genome shotgun sequence.</title>
        <authorList>
            <person name="Tuo L."/>
        </authorList>
    </citation>
    <scope>NUCLEOTIDE SEQUENCE [LARGE SCALE GENOMIC DNA]</scope>
    <source>
        <strain evidence="2 3">85</strain>
    </source>
</reference>
<accession>A0A371X4H3</accession>
<dbReference type="CDD" id="cd19166">
    <property type="entry name" value="HemeO-bac"/>
    <property type="match status" value="1"/>
</dbReference>
<dbReference type="InterPro" id="IPR016084">
    <property type="entry name" value="Haem_Oase-like_multi-hlx"/>
</dbReference>
<dbReference type="AlphaFoldDB" id="A0A371X4H3"/>
<comment type="caution">
    <text evidence="2">The sequence shown here is derived from an EMBL/GenBank/DDBJ whole genome shotgun (WGS) entry which is preliminary data.</text>
</comment>
<dbReference type="RefSeq" id="WP_116682526.1">
    <property type="nucleotide sequence ID" value="NZ_QURL01000003.1"/>
</dbReference>
<feature type="region of interest" description="Disordered" evidence="1">
    <location>
        <begin position="9"/>
        <end position="39"/>
    </location>
</feature>
<organism evidence="2 3">
    <name type="scientific">Fulvimarina endophytica</name>
    <dbReference type="NCBI Taxonomy" id="2293836"/>
    <lineage>
        <taxon>Bacteria</taxon>
        <taxon>Pseudomonadati</taxon>
        <taxon>Pseudomonadota</taxon>
        <taxon>Alphaproteobacteria</taxon>
        <taxon>Hyphomicrobiales</taxon>
        <taxon>Aurantimonadaceae</taxon>
        <taxon>Fulvimarina</taxon>
    </lineage>
</organism>
<dbReference type="SUPFAM" id="SSF48613">
    <property type="entry name" value="Heme oxygenase-like"/>
    <property type="match status" value="1"/>
</dbReference>
<evidence type="ECO:0008006" key="4">
    <source>
        <dbReference type="Google" id="ProtNLM"/>
    </source>
</evidence>
<keyword evidence="3" id="KW-1185">Reference proteome</keyword>
<evidence type="ECO:0000256" key="1">
    <source>
        <dbReference type="SAM" id="MobiDB-lite"/>
    </source>
</evidence>
<feature type="compositionally biased region" description="Low complexity" evidence="1">
    <location>
        <begin position="17"/>
        <end position="36"/>
    </location>
</feature>
<dbReference type="EMBL" id="QURL01000003">
    <property type="protein sequence ID" value="RFC64107.1"/>
    <property type="molecule type" value="Genomic_DNA"/>
</dbReference>
<sequence>MLPDTRLAATGLVAGQADASPAAAPPASTMTPDTASDGASRLREALRVETDRDHRELDAFLGEIWTSRERYAAYLAMNHSAHATLEPVIEEAVAEAPELGPYAPARFALSQDLAALGMRLPPSIPLRADAPRDPASAIGFLYVVEGSRLGARMLHRHVLDASWARPVGTIPTAFFETARGSSNFSRRMAALEPLMREEDAFERALSSAREGFRLFRAAAERAYRTPDASPSGTDR</sequence>
<dbReference type="Proteomes" id="UP000264310">
    <property type="component" value="Unassembled WGS sequence"/>
</dbReference>
<dbReference type="Gene3D" id="1.20.910.10">
    <property type="entry name" value="Heme oxygenase-like"/>
    <property type="match status" value="1"/>
</dbReference>
<proteinExistence type="predicted"/>
<dbReference type="OrthoDB" id="9149607at2"/>
<gene>
    <name evidence="2" type="ORF">DYI37_07020</name>
</gene>
<evidence type="ECO:0000313" key="3">
    <source>
        <dbReference type="Proteomes" id="UP000264310"/>
    </source>
</evidence>
<protein>
    <recommendedName>
        <fullName evidence="4">Heme oxygenase</fullName>
    </recommendedName>
</protein>
<name>A0A371X4H3_9HYPH</name>